<evidence type="ECO:0000259" key="4">
    <source>
        <dbReference type="PROSITE" id="PS50995"/>
    </source>
</evidence>
<dbReference type="InterPro" id="IPR011991">
    <property type="entry name" value="ArsR-like_HTH"/>
</dbReference>
<feature type="domain" description="HTH marR-type" evidence="4">
    <location>
        <begin position="15"/>
        <end position="146"/>
    </location>
</feature>
<organism evidence="5 6">
    <name type="scientific">Actinoallomurus spadix</name>
    <dbReference type="NCBI Taxonomy" id="79912"/>
    <lineage>
        <taxon>Bacteria</taxon>
        <taxon>Bacillati</taxon>
        <taxon>Actinomycetota</taxon>
        <taxon>Actinomycetes</taxon>
        <taxon>Streptosporangiales</taxon>
        <taxon>Thermomonosporaceae</taxon>
        <taxon>Actinoallomurus</taxon>
    </lineage>
</organism>
<dbReference type="Gene3D" id="1.10.10.10">
    <property type="entry name" value="Winged helix-like DNA-binding domain superfamily/Winged helix DNA-binding domain"/>
    <property type="match status" value="1"/>
</dbReference>
<dbReference type="RefSeq" id="WP_252808119.1">
    <property type="nucleotide sequence ID" value="NZ_BAAABM010000019.1"/>
</dbReference>
<evidence type="ECO:0000313" key="5">
    <source>
        <dbReference type="EMBL" id="GAA0338994.1"/>
    </source>
</evidence>
<dbReference type="PANTHER" id="PTHR42756">
    <property type="entry name" value="TRANSCRIPTIONAL REGULATOR, MARR"/>
    <property type="match status" value="1"/>
</dbReference>
<dbReference type="EMBL" id="BAAABM010000019">
    <property type="protein sequence ID" value="GAA0338994.1"/>
    <property type="molecule type" value="Genomic_DNA"/>
</dbReference>
<dbReference type="InterPro" id="IPR036388">
    <property type="entry name" value="WH-like_DNA-bd_sf"/>
</dbReference>
<dbReference type="SMART" id="SM00347">
    <property type="entry name" value="HTH_MARR"/>
    <property type="match status" value="1"/>
</dbReference>
<accession>A0ABN0WIS3</accession>
<keyword evidence="2" id="KW-0238">DNA-binding</keyword>
<evidence type="ECO:0000256" key="1">
    <source>
        <dbReference type="ARBA" id="ARBA00023015"/>
    </source>
</evidence>
<protein>
    <recommendedName>
        <fullName evidence="4">HTH marR-type domain-containing protein</fullName>
    </recommendedName>
</protein>
<dbReference type="InterPro" id="IPR000835">
    <property type="entry name" value="HTH_MarR-typ"/>
</dbReference>
<evidence type="ECO:0000256" key="3">
    <source>
        <dbReference type="ARBA" id="ARBA00023163"/>
    </source>
</evidence>
<keyword evidence="1" id="KW-0805">Transcription regulation</keyword>
<sequence>MTTPGASAEMPPGEPDELENALSHLQCVLVARRALANPEGVTWQQYDVLEMLRIRGPLMPSALSTALGVSRQTISKALRVLKDLGLVGQATAGADRRELTTFLTEEGRSFLARVAHQRRENARTVTAAFTPAERALFTELCGRATAAIEALSGDDTSLRAAASPPSR</sequence>
<proteinExistence type="predicted"/>
<dbReference type="PROSITE" id="PS50995">
    <property type="entry name" value="HTH_MARR_2"/>
    <property type="match status" value="1"/>
</dbReference>
<dbReference type="InterPro" id="IPR036390">
    <property type="entry name" value="WH_DNA-bd_sf"/>
</dbReference>
<gene>
    <name evidence="5" type="ORF">GCM10010151_30800</name>
</gene>
<reference evidence="5 6" key="1">
    <citation type="journal article" date="2019" name="Int. J. Syst. Evol. Microbiol.">
        <title>The Global Catalogue of Microorganisms (GCM) 10K type strain sequencing project: providing services to taxonomists for standard genome sequencing and annotation.</title>
        <authorList>
            <consortium name="The Broad Institute Genomics Platform"/>
            <consortium name="The Broad Institute Genome Sequencing Center for Infectious Disease"/>
            <person name="Wu L."/>
            <person name="Ma J."/>
        </authorList>
    </citation>
    <scope>NUCLEOTIDE SEQUENCE [LARGE SCALE GENOMIC DNA]</scope>
    <source>
        <strain evidence="5 6">JCM 3146</strain>
    </source>
</reference>
<keyword evidence="3" id="KW-0804">Transcription</keyword>
<comment type="caution">
    <text evidence="5">The sequence shown here is derived from an EMBL/GenBank/DDBJ whole genome shotgun (WGS) entry which is preliminary data.</text>
</comment>
<dbReference type="PRINTS" id="PR00598">
    <property type="entry name" value="HTHMARR"/>
</dbReference>
<dbReference type="Pfam" id="PF12802">
    <property type="entry name" value="MarR_2"/>
    <property type="match status" value="1"/>
</dbReference>
<keyword evidence="6" id="KW-1185">Reference proteome</keyword>
<name>A0ABN0WIS3_9ACTN</name>
<dbReference type="Proteomes" id="UP001501822">
    <property type="component" value="Unassembled WGS sequence"/>
</dbReference>
<evidence type="ECO:0000256" key="2">
    <source>
        <dbReference type="ARBA" id="ARBA00023125"/>
    </source>
</evidence>
<dbReference type="CDD" id="cd00090">
    <property type="entry name" value="HTH_ARSR"/>
    <property type="match status" value="1"/>
</dbReference>
<dbReference type="SUPFAM" id="SSF46785">
    <property type="entry name" value="Winged helix' DNA-binding domain"/>
    <property type="match status" value="1"/>
</dbReference>
<dbReference type="PANTHER" id="PTHR42756:SF1">
    <property type="entry name" value="TRANSCRIPTIONAL REPRESSOR OF EMRAB OPERON"/>
    <property type="match status" value="1"/>
</dbReference>
<evidence type="ECO:0000313" key="6">
    <source>
        <dbReference type="Proteomes" id="UP001501822"/>
    </source>
</evidence>